<feature type="compositionally biased region" description="Low complexity" evidence="1">
    <location>
        <begin position="137"/>
        <end position="146"/>
    </location>
</feature>
<feature type="compositionally biased region" description="Polar residues" evidence="1">
    <location>
        <begin position="107"/>
        <end position="122"/>
    </location>
</feature>
<gene>
    <name evidence="2" type="ORF">IAD41_03340</name>
</gene>
<evidence type="ECO:0008006" key="4">
    <source>
        <dbReference type="Google" id="ProtNLM"/>
    </source>
</evidence>
<dbReference type="InterPro" id="IPR016024">
    <property type="entry name" value="ARM-type_fold"/>
</dbReference>
<evidence type="ECO:0000313" key="3">
    <source>
        <dbReference type="Proteomes" id="UP000824139"/>
    </source>
</evidence>
<name>A0A9D1FVS5_9BACT</name>
<reference evidence="2" key="1">
    <citation type="submission" date="2020-10" db="EMBL/GenBank/DDBJ databases">
        <authorList>
            <person name="Gilroy R."/>
        </authorList>
    </citation>
    <scope>NUCLEOTIDE SEQUENCE</scope>
    <source>
        <strain evidence="2">CHK152-2994</strain>
    </source>
</reference>
<comment type="caution">
    <text evidence="2">The sequence shown here is derived from an EMBL/GenBank/DDBJ whole genome shotgun (WGS) entry which is preliminary data.</text>
</comment>
<dbReference type="Proteomes" id="UP000824139">
    <property type="component" value="Unassembled WGS sequence"/>
</dbReference>
<dbReference type="EMBL" id="DVJO01000072">
    <property type="protein sequence ID" value="HIS82624.1"/>
    <property type="molecule type" value="Genomic_DNA"/>
</dbReference>
<feature type="region of interest" description="Disordered" evidence="1">
    <location>
        <begin position="1"/>
        <end position="49"/>
    </location>
</feature>
<protein>
    <recommendedName>
        <fullName evidence="4">HEAT repeat domain-containing protein</fullName>
    </recommendedName>
</protein>
<reference evidence="2" key="2">
    <citation type="journal article" date="2021" name="PeerJ">
        <title>Extensive microbial diversity within the chicken gut microbiome revealed by metagenomics and culture.</title>
        <authorList>
            <person name="Gilroy R."/>
            <person name="Ravi A."/>
            <person name="Getino M."/>
            <person name="Pursley I."/>
            <person name="Horton D.L."/>
            <person name="Alikhan N.F."/>
            <person name="Baker D."/>
            <person name="Gharbi K."/>
            <person name="Hall N."/>
            <person name="Watson M."/>
            <person name="Adriaenssens E.M."/>
            <person name="Foster-Nyarko E."/>
            <person name="Jarju S."/>
            <person name="Secka A."/>
            <person name="Antonio M."/>
            <person name="Oren A."/>
            <person name="Chaudhuri R.R."/>
            <person name="La Ragione R."/>
            <person name="Hildebrand F."/>
            <person name="Pallen M.J."/>
        </authorList>
    </citation>
    <scope>NUCLEOTIDE SEQUENCE</scope>
    <source>
        <strain evidence="2">CHK152-2994</strain>
    </source>
</reference>
<feature type="compositionally biased region" description="Basic and acidic residues" evidence="1">
    <location>
        <begin position="147"/>
        <end position="160"/>
    </location>
</feature>
<dbReference type="AlphaFoldDB" id="A0A9D1FVS5"/>
<feature type="region of interest" description="Disordered" evidence="1">
    <location>
        <begin position="107"/>
        <end position="160"/>
    </location>
</feature>
<evidence type="ECO:0000256" key="1">
    <source>
        <dbReference type="SAM" id="MobiDB-lite"/>
    </source>
</evidence>
<organism evidence="2 3">
    <name type="scientific">Candidatus Scatenecus faecavium</name>
    <dbReference type="NCBI Taxonomy" id="2840915"/>
    <lineage>
        <taxon>Bacteria</taxon>
        <taxon>Candidatus Scatenecus</taxon>
    </lineage>
</organism>
<dbReference type="SUPFAM" id="SSF48371">
    <property type="entry name" value="ARM repeat"/>
    <property type="match status" value="1"/>
</dbReference>
<sequence>MTSVQNQGNQQIQTMNQQQSHLQPQLVQPQAQPAQQNFATAPQTQTAAPPSYAGVNIQIYNPSVGIPNINPTGSAPASQSLPGIAYPQNYYTQQYGLPQGGGNITAQGGNAVVNNNINSPQNPVEGDKNTAKTLTDSTNKTTSSETSKTEKKEENKKTEKRKIVELSDDYIKNLENYLNSQDKEVRMMGAKEVVARLQEDDSRKDDPALTALVNKMLQDPSQQIRFLALSMLDSRTCTGDDYTIGVLKKMQNSTSGYGQDAAQATNILLKMSGKVVEKEFEVPESSSKK</sequence>
<accession>A0A9D1FVS5</accession>
<proteinExistence type="predicted"/>
<evidence type="ECO:0000313" key="2">
    <source>
        <dbReference type="EMBL" id="HIS82624.1"/>
    </source>
</evidence>